<evidence type="ECO:0000259" key="3">
    <source>
        <dbReference type="PROSITE" id="PS50943"/>
    </source>
</evidence>
<dbReference type="PATRIC" id="fig|1610491.3.peg.1554"/>
<evidence type="ECO:0000313" key="4">
    <source>
        <dbReference type="EMBL" id="KKW67973.1"/>
    </source>
</evidence>
<feature type="region of interest" description="Disordered" evidence="1">
    <location>
        <begin position="167"/>
        <end position="248"/>
    </location>
</feature>
<reference evidence="4 5" key="1">
    <citation type="submission" date="2015-05" db="EMBL/GenBank/DDBJ databases">
        <title>Draft genome sequence of Lampropedia sp. CT6, isolated from the microbial mat of a hot water spring, located at Manikaran, India.</title>
        <authorList>
            <person name="Tripathi C."/>
            <person name="Rani P."/>
            <person name="Mahato N.K."/>
            <person name="Lal R."/>
        </authorList>
    </citation>
    <scope>NUCLEOTIDE SEQUENCE [LARGE SCALE GENOMIC DNA]</scope>
    <source>
        <strain evidence="4 5">CT6</strain>
    </source>
</reference>
<dbReference type="InterPro" id="IPR025194">
    <property type="entry name" value="RodZ-like_C"/>
</dbReference>
<protein>
    <recommendedName>
        <fullName evidence="3">HTH cro/C1-type domain-containing protein</fullName>
    </recommendedName>
</protein>
<keyword evidence="2" id="KW-1133">Transmembrane helix</keyword>
<dbReference type="CDD" id="cd00093">
    <property type="entry name" value="HTH_XRE"/>
    <property type="match status" value="1"/>
</dbReference>
<dbReference type="InterPro" id="IPR010982">
    <property type="entry name" value="Lambda_DNA-bd_dom_sf"/>
</dbReference>
<dbReference type="EMBL" id="LBNQ01000023">
    <property type="protein sequence ID" value="KKW67973.1"/>
    <property type="molecule type" value="Genomic_DNA"/>
</dbReference>
<name>A0A0U1PZM6_9BURK</name>
<feature type="transmembrane region" description="Helical" evidence="2">
    <location>
        <begin position="135"/>
        <end position="153"/>
    </location>
</feature>
<keyword evidence="2" id="KW-0472">Membrane</keyword>
<keyword evidence="5" id="KW-1185">Reference proteome</keyword>
<dbReference type="PROSITE" id="PS50943">
    <property type="entry name" value="HTH_CROC1"/>
    <property type="match status" value="1"/>
</dbReference>
<dbReference type="Pfam" id="PF13464">
    <property type="entry name" value="RodZ_C"/>
    <property type="match status" value="1"/>
</dbReference>
<evidence type="ECO:0000256" key="1">
    <source>
        <dbReference type="SAM" id="MobiDB-lite"/>
    </source>
</evidence>
<comment type="caution">
    <text evidence="4">The sequence shown here is derived from an EMBL/GenBank/DDBJ whole genome shotgun (WGS) entry which is preliminary data.</text>
</comment>
<feature type="domain" description="HTH cro/C1-type" evidence="3">
    <location>
        <begin position="32"/>
        <end position="92"/>
    </location>
</feature>
<dbReference type="Gene3D" id="1.10.260.40">
    <property type="entry name" value="lambda repressor-like DNA-binding domains"/>
    <property type="match status" value="1"/>
</dbReference>
<sequence length="353" mass="36896">MSDTNSAAAAGAPLPAQSAAERDPSATPGALLRRYREERGVELRELAAVLKVTPEKLNALEHDAYDKLPDMVFTRALAQSICRLLQVDAAPVLALFPQVGSPRLTRDSDGLNQTFKSTDQPAMAASGYRGGIPRMAWLIGLLLLLAAALVLFWPRMLQMVASSASEAADSPVLASPTQVDGEAEDAPPGLSLVPIPAPSPVPPATTTVDASAAVADVSAPGPVDDTSARAQRDSAAPASPDDTVAATSAQLAADATEPAASEAASAPAEQAAQAAETLRITALEPVWVLVRDASNTILHQSTMPRGRELVITDAPPLRVEIGRADAVQVMVKGERFDIQPFARRNVARFEVSP</sequence>
<dbReference type="Proteomes" id="UP000050580">
    <property type="component" value="Unassembled WGS sequence"/>
</dbReference>
<keyword evidence="2" id="KW-0812">Transmembrane</keyword>
<feature type="compositionally biased region" description="Low complexity" evidence="1">
    <location>
        <begin position="204"/>
        <end position="224"/>
    </location>
</feature>
<gene>
    <name evidence="4" type="ORF">AAV94_07315</name>
</gene>
<organism evidence="4 5">
    <name type="scientific">Lampropedia cohaerens</name>
    <dbReference type="NCBI Taxonomy" id="1610491"/>
    <lineage>
        <taxon>Bacteria</taxon>
        <taxon>Pseudomonadati</taxon>
        <taxon>Pseudomonadota</taxon>
        <taxon>Betaproteobacteria</taxon>
        <taxon>Burkholderiales</taxon>
        <taxon>Comamonadaceae</taxon>
        <taxon>Lampropedia</taxon>
    </lineage>
</organism>
<evidence type="ECO:0000256" key="2">
    <source>
        <dbReference type="SAM" id="Phobius"/>
    </source>
</evidence>
<feature type="compositionally biased region" description="Low complexity" evidence="1">
    <location>
        <begin position="1"/>
        <end position="19"/>
    </location>
</feature>
<dbReference type="AlphaFoldDB" id="A0A0U1PZM6"/>
<accession>A0A0U1PZM6</accession>
<evidence type="ECO:0000313" key="5">
    <source>
        <dbReference type="Proteomes" id="UP000050580"/>
    </source>
</evidence>
<dbReference type="PANTHER" id="PTHR34475:SF1">
    <property type="entry name" value="CYTOSKELETON PROTEIN RODZ"/>
    <property type="match status" value="1"/>
</dbReference>
<dbReference type="InterPro" id="IPR001387">
    <property type="entry name" value="Cro/C1-type_HTH"/>
</dbReference>
<dbReference type="InterPro" id="IPR050400">
    <property type="entry name" value="Bact_Cytoskel_RodZ"/>
</dbReference>
<feature type="region of interest" description="Disordered" evidence="1">
    <location>
        <begin position="1"/>
        <end position="28"/>
    </location>
</feature>
<dbReference type="GO" id="GO:0003677">
    <property type="term" value="F:DNA binding"/>
    <property type="evidence" value="ECO:0007669"/>
    <property type="project" value="InterPro"/>
</dbReference>
<dbReference type="SUPFAM" id="SSF47413">
    <property type="entry name" value="lambda repressor-like DNA-binding domains"/>
    <property type="match status" value="1"/>
</dbReference>
<dbReference type="Pfam" id="PF13413">
    <property type="entry name" value="HTH_25"/>
    <property type="match status" value="1"/>
</dbReference>
<dbReference type="RefSeq" id="WP_046741675.1">
    <property type="nucleotide sequence ID" value="NZ_LBNQ01000023.1"/>
</dbReference>
<dbReference type="STRING" id="1610491.AAV94_07315"/>
<proteinExistence type="predicted"/>
<dbReference type="PANTHER" id="PTHR34475">
    <property type="match status" value="1"/>
</dbReference>